<evidence type="ECO:0000256" key="1">
    <source>
        <dbReference type="SAM" id="Phobius"/>
    </source>
</evidence>
<dbReference type="RefSeq" id="WP_157059140.1">
    <property type="nucleotide sequence ID" value="NZ_LILB01000001.1"/>
</dbReference>
<dbReference type="OrthoDB" id="1928173at2"/>
<feature type="transmembrane region" description="Helical" evidence="1">
    <location>
        <begin position="146"/>
        <end position="166"/>
    </location>
</feature>
<protein>
    <recommendedName>
        <fullName evidence="4">DUF2812 domain-containing protein</fullName>
    </recommendedName>
</protein>
<dbReference type="Proteomes" id="UP000036867">
    <property type="component" value="Unassembled WGS sequence"/>
</dbReference>
<keyword evidence="3" id="KW-1185">Reference proteome</keyword>
<feature type="transmembrane region" description="Helical" evidence="1">
    <location>
        <begin position="116"/>
        <end position="134"/>
    </location>
</feature>
<sequence>MTKMKYMMSGGLAFSEQKDMQKLQKNAQKGWHLNSFATLGYNLEKKEAEDVQYSIDYRKLEKGEEEEYFELFSTAGWTHVCSSYEMHIFKASPNIKPIYTDVESNIDKIERLARPVNISTIFVALIAMLFWVIMTFTNSPFQQIGTWLFICSYVLLMPMLGMLVVLQYRKWIKKC</sequence>
<dbReference type="STRING" id="263475.AMD00_00075"/>
<dbReference type="AlphaFoldDB" id="A0A0M0LJV8"/>
<evidence type="ECO:0000313" key="2">
    <source>
        <dbReference type="EMBL" id="KOO50968.1"/>
    </source>
</evidence>
<evidence type="ECO:0000313" key="3">
    <source>
        <dbReference type="Proteomes" id="UP000036867"/>
    </source>
</evidence>
<accession>A0A0M0LJV8</accession>
<proteinExistence type="predicted"/>
<dbReference type="EMBL" id="LILB01000001">
    <property type="protein sequence ID" value="KOO50968.1"/>
    <property type="molecule type" value="Genomic_DNA"/>
</dbReference>
<keyword evidence="1" id="KW-0812">Transmembrane</keyword>
<keyword evidence="1" id="KW-0472">Membrane</keyword>
<dbReference type="PATRIC" id="fig|263475.3.peg.309"/>
<dbReference type="GeneID" id="301134524"/>
<keyword evidence="1" id="KW-1133">Transmembrane helix</keyword>
<reference evidence="3" key="1">
    <citation type="submission" date="2015-08" db="EMBL/GenBank/DDBJ databases">
        <title>Fjat-10028 dsm 16317.</title>
        <authorList>
            <person name="Liu B."/>
            <person name="Wang J."/>
            <person name="Zhu Y."/>
            <person name="Liu G."/>
            <person name="Chen Q."/>
            <person name="Chen Z."/>
            <person name="Lan J."/>
            <person name="Che J."/>
            <person name="Ge C."/>
            <person name="Shi H."/>
            <person name="Pan Z."/>
            <person name="Liu X."/>
        </authorList>
    </citation>
    <scope>NUCLEOTIDE SEQUENCE [LARGE SCALE GENOMIC DNA]</scope>
    <source>
        <strain evidence="3">DSM 16317</strain>
    </source>
</reference>
<gene>
    <name evidence="2" type="ORF">AMD00_00075</name>
</gene>
<comment type="caution">
    <text evidence="2">The sequence shown here is derived from an EMBL/GenBank/DDBJ whole genome shotgun (WGS) entry which is preliminary data.</text>
</comment>
<organism evidence="2 3">
    <name type="scientific">Viridibacillus arvi</name>
    <dbReference type="NCBI Taxonomy" id="263475"/>
    <lineage>
        <taxon>Bacteria</taxon>
        <taxon>Bacillati</taxon>
        <taxon>Bacillota</taxon>
        <taxon>Bacilli</taxon>
        <taxon>Bacillales</taxon>
        <taxon>Caryophanaceae</taxon>
        <taxon>Viridibacillus</taxon>
    </lineage>
</organism>
<dbReference type="InterPro" id="IPR021359">
    <property type="entry name" value="DUF2812"/>
</dbReference>
<name>A0A0M0LJV8_9BACL</name>
<dbReference type="Pfam" id="PF11193">
    <property type="entry name" value="DUF2812"/>
    <property type="match status" value="1"/>
</dbReference>
<evidence type="ECO:0008006" key="4">
    <source>
        <dbReference type="Google" id="ProtNLM"/>
    </source>
</evidence>